<evidence type="ECO:0000313" key="2">
    <source>
        <dbReference type="Proteomes" id="UP001576774"/>
    </source>
</evidence>
<dbReference type="SUPFAM" id="SSF53448">
    <property type="entry name" value="Nucleotide-diphospho-sugar transferases"/>
    <property type="match status" value="1"/>
</dbReference>
<gene>
    <name evidence="1" type="ORF">ACE1CC_13440</name>
</gene>
<organism evidence="1 2">
    <name type="scientific">Floridaenema aerugineum BLCC-F46</name>
    <dbReference type="NCBI Taxonomy" id="3153654"/>
    <lineage>
        <taxon>Bacteria</taxon>
        <taxon>Bacillati</taxon>
        <taxon>Cyanobacteriota</taxon>
        <taxon>Cyanophyceae</taxon>
        <taxon>Oscillatoriophycideae</taxon>
        <taxon>Aerosakkonematales</taxon>
        <taxon>Aerosakkonemataceae</taxon>
        <taxon>Floridanema</taxon>
        <taxon>Floridanema aerugineum</taxon>
    </lineage>
</organism>
<comment type="caution">
    <text evidence="1">The sequence shown here is derived from an EMBL/GenBank/DDBJ whole genome shotgun (WGS) entry which is preliminary data.</text>
</comment>
<proteinExistence type="predicted"/>
<dbReference type="InterPro" id="IPR029044">
    <property type="entry name" value="Nucleotide-diphossugar_trans"/>
</dbReference>
<dbReference type="RefSeq" id="WP_413270945.1">
    <property type="nucleotide sequence ID" value="NZ_JBHFNQ010000104.1"/>
</dbReference>
<accession>A0ABV4X521</accession>
<dbReference type="EMBL" id="JBHFNQ010000104">
    <property type="protein sequence ID" value="MFB2877853.1"/>
    <property type="molecule type" value="Genomic_DNA"/>
</dbReference>
<protein>
    <recommendedName>
        <fullName evidence="3">Glycosyltransferase</fullName>
    </recommendedName>
</protein>
<evidence type="ECO:0000313" key="1">
    <source>
        <dbReference type="EMBL" id="MFB2877853.1"/>
    </source>
</evidence>
<dbReference type="Gene3D" id="3.90.550.10">
    <property type="entry name" value="Spore Coat Polysaccharide Biosynthesis Protein SpsA, Chain A"/>
    <property type="match status" value="1"/>
</dbReference>
<keyword evidence="2" id="KW-1185">Reference proteome</keyword>
<evidence type="ECO:0008006" key="3">
    <source>
        <dbReference type="Google" id="ProtNLM"/>
    </source>
</evidence>
<reference evidence="1 2" key="1">
    <citation type="submission" date="2024-09" db="EMBL/GenBank/DDBJ databases">
        <title>Floridaenema gen nov. (Aerosakkonemataceae, Aerosakkonematales ord. nov., Cyanobacteria) from benthic tropical and subtropical fresh waters, with the description of four new species.</title>
        <authorList>
            <person name="Moretto J.A."/>
            <person name="Berthold D.E."/>
            <person name="Lefler F.W."/>
            <person name="Huang I.-S."/>
            <person name="Laughinghouse H. IV."/>
        </authorList>
    </citation>
    <scope>NUCLEOTIDE SEQUENCE [LARGE SCALE GENOMIC DNA]</scope>
    <source>
        <strain evidence="1 2">BLCC-F46</strain>
    </source>
</reference>
<dbReference type="Proteomes" id="UP001576774">
    <property type="component" value="Unassembled WGS sequence"/>
</dbReference>
<sequence>MVNIGYRAARIQGSWIRSLYKFAIPWIVKRPISQVRKVEVNVFSLSCDRDLPEQVASIRSFIRYVGIPEKFTVVSDGSYSERSCQLLRQIHPCVNIVTLDSIVKDDLPKSIIDYAQNSPMGKKLIVEFSMPIDKATIYVDSDVLFFPDAEEIANLCESIEKKPRYLPDCAEAFDDRIFRHTWEKSNPVNGGFIWLQKPLNWEIAVERLLQLENTPNYFTEQTMLHLTMHRNNAIPLCPNKFILRLDDQFIYADKYTNNKIALRHYVNPVRHKFWLSQEIWK</sequence>
<name>A0ABV4X521_9CYAN</name>